<evidence type="ECO:0000313" key="2">
    <source>
        <dbReference type="EMBL" id="PHT69706.1"/>
    </source>
</evidence>
<keyword evidence="3" id="KW-1185">Reference proteome</keyword>
<dbReference type="Proteomes" id="UP000222542">
    <property type="component" value="Unassembled WGS sequence"/>
</dbReference>
<gene>
    <name evidence="2" type="ORF">T459_24810</name>
</gene>
<reference evidence="2 3" key="2">
    <citation type="journal article" date="2017" name="Genome Biol.">
        <title>New reference genome sequences of hot pepper reveal the massive evolution of plant disease-resistance genes by retroduplication.</title>
        <authorList>
            <person name="Kim S."/>
            <person name="Park J."/>
            <person name="Yeom S.I."/>
            <person name="Kim Y.M."/>
            <person name="Seo E."/>
            <person name="Kim K.T."/>
            <person name="Kim M.S."/>
            <person name="Lee J.M."/>
            <person name="Cheong K."/>
            <person name="Shin H.S."/>
            <person name="Kim S.B."/>
            <person name="Han K."/>
            <person name="Lee J."/>
            <person name="Park M."/>
            <person name="Lee H.A."/>
            <person name="Lee H.Y."/>
            <person name="Lee Y."/>
            <person name="Oh S."/>
            <person name="Lee J.H."/>
            <person name="Choi E."/>
            <person name="Choi E."/>
            <person name="Lee S.E."/>
            <person name="Jeon J."/>
            <person name="Kim H."/>
            <person name="Choi G."/>
            <person name="Song H."/>
            <person name="Lee J."/>
            <person name="Lee S.C."/>
            <person name="Kwon J.K."/>
            <person name="Lee H.Y."/>
            <person name="Koo N."/>
            <person name="Hong Y."/>
            <person name="Kim R.W."/>
            <person name="Kang W.H."/>
            <person name="Huh J.H."/>
            <person name="Kang B.C."/>
            <person name="Yang T.J."/>
            <person name="Lee Y.H."/>
            <person name="Bennetzen J.L."/>
            <person name="Choi D."/>
        </authorList>
    </citation>
    <scope>NUCLEOTIDE SEQUENCE [LARGE SCALE GENOMIC DNA]</scope>
    <source>
        <strain evidence="3">cv. CM334</strain>
    </source>
</reference>
<dbReference type="Gramene" id="PHT69706">
    <property type="protein sequence ID" value="PHT69706"/>
    <property type="gene ID" value="T459_24810"/>
</dbReference>
<sequence length="138" mass="14686">MAMKVVVVVFVAMLVMTEHNAMASSMTCLIGCGPLKSIVAPEAYIKCVIECGKPCTIQCLVDSKKPVDIPNCLLGCFSPFVTEQLETPNRATTTICTVGCSLGICSQFHNDEEMFGACMKNCASNHCTIGGNIALEKA</sequence>
<evidence type="ECO:0008006" key="4">
    <source>
        <dbReference type="Google" id="ProtNLM"/>
    </source>
</evidence>
<feature type="chain" id="PRO_5013558780" description="Thionin-like protein 2" evidence="1">
    <location>
        <begin position="24"/>
        <end position="138"/>
    </location>
</feature>
<dbReference type="OrthoDB" id="1245223at2759"/>
<protein>
    <recommendedName>
        <fullName evidence="4">Thionin-like protein 2</fullName>
    </recommendedName>
</protein>
<comment type="caution">
    <text evidence="2">The sequence shown here is derived from an EMBL/GenBank/DDBJ whole genome shotgun (WGS) entry which is preliminary data.</text>
</comment>
<evidence type="ECO:0000256" key="1">
    <source>
        <dbReference type="SAM" id="SignalP"/>
    </source>
</evidence>
<feature type="signal peptide" evidence="1">
    <location>
        <begin position="1"/>
        <end position="23"/>
    </location>
</feature>
<evidence type="ECO:0000313" key="3">
    <source>
        <dbReference type="Proteomes" id="UP000222542"/>
    </source>
</evidence>
<name>A0A2G2YIY6_CAPAN</name>
<keyword evidence="1" id="KW-0732">Signal</keyword>
<dbReference type="EMBL" id="AYRZ02000010">
    <property type="protein sequence ID" value="PHT69706.1"/>
    <property type="molecule type" value="Genomic_DNA"/>
</dbReference>
<accession>A0A2G2YIY6</accession>
<proteinExistence type="predicted"/>
<dbReference type="AlphaFoldDB" id="A0A2G2YIY6"/>
<reference evidence="2 3" key="1">
    <citation type="journal article" date="2014" name="Nat. Genet.">
        <title>Genome sequence of the hot pepper provides insights into the evolution of pungency in Capsicum species.</title>
        <authorList>
            <person name="Kim S."/>
            <person name="Park M."/>
            <person name="Yeom S.I."/>
            <person name="Kim Y.M."/>
            <person name="Lee J.M."/>
            <person name="Lee H.A."/>
            <person name="Seo E."/>
            <person name="Choi J."/>
            <person name="Cheong K."/>
            <person name="Kim K.T."/>
            <person name="Jung K."/>
            <person name="Lee G.W."/>
            <person name="Oh S.K."/>
            <person name="Bae C."/>
            <person name="Kim S.B."/>
            <person name="Lee H.Y."/>
            <person name="Kim S.Y."/>
            <person name="Kim M.S."/>
            <person name="Kang B.C."/>
            <person name="Jo Y.D."/>
            <person name="Yang H.B."/>
            <person name="Jeong H.J."/>
            <person name="Kang W.H."/>
            <person name="Kwon J.K."/>
            <person name="Shin C."/>
            <person name="Lim J.Y."/>
            <person name="Park J.H."/>
            <person name="Huh J.H."/>
            <person name="Kim J.S."/>
            <person name="Kim B.D."/>
            <person name="Cohen O."/>
            <person name="Paran I."/>
            <person name="Suh M.C."/>
            <person name="Lee S.B."/>
            <person name="Kim Y.K."/>
            <person name="Shin Y."/>
            <person name="Noh S.J."/>
            <person name="Park J."/>
            <person name="Seo Y.S."/>
            <person name="Kwon S.Y."/>
            <person name="Kim H.A."/>
            <person name="Park J.M."/>
            <person name="Kim H.J."/>
            <person name="Choi S.B."/>
            <person name="Bosland P.W."/>
            <person name="Reeves G."/>
            <person name="Jo S.H."/>
            <person name="Lee B.W."/>
            <person name="Cho H.T."/>
            <person name="Choi H.S."/>
            <person name="Lee M.S."/>
            <person name="Yu Y."/>
            <person name="Do Choi Y."/>
            <person name="Park B.S."/>
            <person name="van Deynze A."/>
            <person name="Ashrafi H."/>
            <person name="Hill T."/>
            <person name="Kim W.T."/>
            <person name="Pai H.S."/>
            <person name="Ahn H.K."/>
            <person name="Yeam I."/>
            <person name="Giovannoni J.J."/>
            <person name="Rose J.K."/>
            <person name="Sorensen I."/>
            <person name="Lee S.J."/>
            <person name="Kim R.W."/>
            <person name="Choi I.Y."/>
            <person name="Choi B.S."/>
            <person name="Lim J.S."/>
            <person name="Lee Y.H."/>
            <person name="Choi D."/>
        </authorList>
    </citation>
    <scope>NUCLEOTIDE SEQUENCE [LARGE SCALE GENOMIC DNA]</scope>
    <source>
        <strain evidence="3">cv. CM334</strain>
    </source>
</reference>
<organism evidence="2 3">
    <name type="scientific">Capsicum annuum</name>
    <name type="common">Capsicum pepper</name>
    <dbReference type="NCBI Taxonomy" id="4072"/>
    <lineage>
        <taxon>Eukaryota</taxon>
        <taxon>Viridiplantae</taxon>
        <taxon>Streptophyta</taxon>
        <taxon>Embryophyta</taxon>
        <taxon>Tracheophyta</taxon>
        <taxon>Spermatophyta</taxon>
        <taxon>Magnoliopsida</taxon>
        <taxon>eudicotyledons</taxon>
        <taxon>Gunneridae</taxon>
        <taxon>Pentapetalae</taxon>
        <taxon>asterids</taxon>
        <taxon>lamiids</taxon>
        <taxon>Solanales</taxon>
        <taxon>Solanaceae</taxon>
        <taxon>Solanoideae</taxon>
        <taxon>Capsiceae</taxon>
        <taxon>Capsicum</taxon>
    </lineage>
</organism>